<dbReference type="InterPro" id="IPR045180">
    <property type="entry name" value="La_dom_prot"/>
</dbReference>
<dbReference type="GO" id="GO:0005634">
    <property type="term" value="C:nucleus"/>
    <property type="evidence" value="ECO:0007669"/>
    <property type="project" value="TreeGrafter"/>
</dbReference>
<dbReference type="SMART" id="SM00715">
    <property type="entry name" value="LA"/>
    <property type="match status" value="1"/>
</dbReference>
<dbReference type="PROSITE" id="PS50102">
    <property type="entry name" value="RRM"/>
    <property type="match status" value="1"/>
</dbReference>
<evidence type="ECO:0000256" key="1">
    <source>
        <dbReference type="ARBA" id="ARBA00022553"/>
    </source>
</evidence>
<evidence type="ECO:0000259" key="5">
    <source>
        <dbReference type="PROSITE" id="PS50102"/>
    </source>
</evidence>
<protein>
    <recommendedName>
        <fullName evidence="9">HTH La-type RNA-binding domain-containing protein</fullName>
    </recommendedName>
</protein>
<dbReference type="Gene3D" id="1.10.10.10">
    <property type="entry name" value="Winged helix-like DNA-binding domain superfamily/Winged helix DNA-binding domain"/>
    <property type="match status" value="1"/>
</dbReference>
<dbReference type="Gene3D" id="3.30.70.330">
    <property type="match status" value="1"/>
</dbReference>
<dbReference type="InterPro" id="IPR000504">
    <property type="entry name" value="RRM_dom"/>
</dbReference>
<dbReference type="SUPFAM" id="SSF54928">
    <property type="entry name" value="RNA-binding domain, RBD"/>
    <property type="match status" value="1"/>
</dbReference>
<dbReference type="PANTHER" id="PTHR22792:SF140">
    <property type="entry name" value="ACHILLES, ISOFORM A"/>
    <property type="match status" value="1"/>
</dbReference>
<dbReference type="Pfam" id="PF05383">
    <property type="entry name" value="La"/>
    <property type="match status" value="1"/>
</dbReference>
<feature type="compositionally biased region" description="Basic and acidic residues" evidence="4">
    <location>
        <begin position="422"/>
        <end position="460"/>
    </location>
</feature>
<dbReference type="InterPro" id="IPR036388">
    <property type="entry name" value="WH-like_DNA-bd_sf"/>
</dbReference>
<evidence type="ECO:0000313" key="7">
    <source>
        <dbReference type="EMBL" id="OQS02535.1"/>
    </source>
</evidence>
<dbReference type="GO" id="GO:0003729">
    <property type="term" value="F:mRNA binding"/>
    <property type="evidence" value="ECO:0007669"/>
    <property type="project" value="TreeGrafter"/>
</dbReference>
<dbReference type="OrthoDB" id="340227at2759"/>
<dbReference type="STRING" id="74557.A0A1V9ZWY9"/>
<name>A0A1V9ZWY9_9STRA</name>
<feature type="region of interest" description="Disordered" evidence="4">
    <location>
        <begin position="383"/>
        <end position="474"/>
    </location>
</feature>
<dbReference type="SUPFAM" id="SSF46785">
    <property type="entry name" value="Winged helix' DNA-binding domain"/>
    <property type="match status" value="1"/>
</dbReference>
<proteinExistence type="predicted"/>
<dbReference type="AlphaFoldDB" id="A0A1V9ZWY9"/>
<comment type="caution">
    <text evidence="7">The sequence shown here is derived from an EMBL/GenBank/DDBJ whole genome shotgun (WGS) entry which is preliminary data.</text>
</comment>
<dbReference type="InterPro" id="IPR006630">
    <property type="entry name" value="La_HTH"/>
</dbReference>
<dbReference type="InterPro" id="IPR012677">
    <property type="entry name" value="Nucleotide-bd_a/b_plait_sf"/>
</dbReference>
<reference evidence="7 8" key="1">
    <citation type="journal article" date="2014" name="Genome Biol. Evol.">
        <title>The secreted proteins of Achlya hypogyna and Thraustotheca clavata identify the ancestral oomycete secretome and reveal gene acquisitions by horizontal gene transfer.</title>
        <authorList>
            <person name="Misner I."/>
            <person name="Blouin N."/>
            <person name="Leonard G."/>
            <person name="Richards T.A."/>
            <person name="Lane C.E."/>
        </authorList>
    </citation>
    <scope>NUCLEOTIDE SEQUENCE [LARGE SCALE GENOMIC DNA]</scope>
    <source>
        <strain evidence="7 8">ATCC 34112</strain>
    </source>
</reference>
<dbReference type="InterPro" id="IPR035979">
    <property type="entry name" value="RBD_domain_sf"/>
</dbReference>
<feature type="region of interest" description="Disordered" evidence="4">
    <location>
        <begin position="215"/>
        <end position="278"/>
    </location>
</feature>
<evidence type="ECO:0008006" key="9">
    <source>
        <dbReference type="Google" id="ProtNLM"/>
    </source>
</evidence>
<dbReference type="CDD" id="cd12430">
    <property type="entry name" value="RRM_LARP4_5_like"/>
    <property type="match status" value="1"/>
</dbReference>
<gene>
    <name evidence="7" type="ORF">THRCLA_05092</name>
</gene>
<keyword evidence="2 3" id="KW-0694">RNA-binding</keyword>
<feature type="compositionally biased region" description="Basic and acidic residues" evidence="4">
    <location>
        <begin position="253"/>
        <end position="269"/>
    </location>
</feature>
<keyword evidence="1" id="KW-0597">Phosphoprotein</keyword>
<dbReference type="PROSITE" id="PS50961">
    <property type="entry name" value="HTH_LA"/>
    <property type="match status" value="1"/>
</dbReference>
<dbReference type="InterPro" id="IPR058699">
    <property type="entry name" value="RRM_LARP4/4B"/>
</dbReference>
<evidence type="ECO:0000256" key="3">
    <source>
        <dbReference type="PROSITE-ProRule" id="PRU00332"/>
    </source>
</evidence>
<dbReference type="InterPro" id="IPR036390">
    <property type="entry name" value="WH_DNA-bd_sf"/>
</dbReference>
<sequence>MSTSNEPQLVGAALNEALKKQVEFYFSKANLANDSYLVAQMNAQMYVPIDVILGFAKVKALSEDPAKIVQAIRDSQVCSLNEEQNAIKPNIKSERNTIILREIPSDTAPADVEAIFKGCGAVTNVRSDVGDTWFVTMASEDEAVKTLLTLRSKTFNNAPIKARLKSENLFKSFFPQSTPASTPAPAPVATSAYSVGMYGASGYYGAPANYGYAGKENRPRKGQGNFRAQNGSTKDAKDSKKGSTPSSKKNKDKKATTPAKKESKPKSERQPILNAVNFPPLPSTSGVITFSYSHDDIMEIVKHMDEADCVLPKGKMDFEAHAAALTPDAHPDLLRNQRTYSIEQAREALRQGRPIRSDSVGSVDYESMMYGEEYTKVARELRQQAQEKAAEEGVPVAKPETKSSGGYAAALINGAAAPPPAPKKEEKKEEKKKEAEATTKPAEKKTKSAPAPKKEAKKAEAPAAPATGAWGARSFLDIVKEPKKDAESEE</sequence>
<evidence type="ECO:0000256" key="4">
    <source>
        <dbReference type="SAM" id="MobiDB-lite"/>
    </source>
</evidence>
<feature type="domain" description="HTH La-type RNA-binding" evidence="6">
    <location>
        <begin position="8"/>
        <end position="97"/>
    </location>
</feature>
<organism evidence="7 8">
    <name type="scientific">Thraustotheca clavata</name>
    <dbReference type="NCBI Taxonomy" id="74557"/>
    <lineage>
        <taxon>Eukaryota</taxon>
        <taxon>Sar</taxon>
        <taxon>Stramenopiles</taxon>
        <taxon>Oomycota</taxon>
        <taxon>Saprolegniomycetes</taxon>
        <taxon>Saprolegniales</taxon>
        <taxon>Achlyaceae</taxon>
        <taxon>Thraustotheca</taxon>
    </lineage>
</organism>
<accession>A0A1V9ZWY9</accession>
<feature type="domain" description="RRM" evidence="5">
    <location>
        <begin position="96"/>
        <end position="167"/>
    </location>
</feature>
<evidence type="ECO:0000259" key="6">
    <source>
        <dbReference type="PROSITE" id="PS50961"/>
    </source>
</evidence>
<keyword evidence="8" id="KW-1185">Reference proteome</keyword>
<evidence type="ECO:0000256" key="2">
    <source>
        <dbReference type="ARBA" id="ARBA00022884"/>
    </source>
</evidence>
<evidence type="ECO:0000313" key="8">
    <source>
        <dbReference type="Proteomes" id="UP000243217"/>
    </source>
</evidence>
<dbReference type="EMBL" id="JNBS01001116">
    <property type="protein sequence ID" value="OQS02535.1"/>
    <property type="molecule type" value="Genomic_DNA"/>
</dbReference>
<dbReference type="Pfam" id="PF26088">
    <property type="entry name" value="RRM_LARP4"/>
    <property type="match status" value="1"/>
</dbReference>
<dbReference type="PANTHER" id="PTHR22792">
    <property type="entry name" value="LUPUS LA PROTEIN-RELATED"/>
    <property type="match status" value="1"/>
</dbReference>
<dbReference type="Proteomes" id="UP000243217">
    <property type="component" value="Unassembled WGS sequence"/>
</dbReference>